<evidence type="ECO:0000313" key="4">
    <source>
        <dbReference type="Proteomes" id="UP000824135"/>
    </source>
</evidence>
<keyword evidence="2" id="KW-0472">Membrane</keyword>
<accession>A0A9D1Z8G5</accession>
<dbReference type="EMBL" id="DXCO01000022">
    <property type="protein sequence ID" value="HIY77967.1"/>
    <property type="molecule type" value="Genomic_DNA"/>
</dbReference>
<protein>
    <recommendedName>
        <fullName evidence="5">Outer membrane protein assembly factor BamE</fullName>
    </recommendedName>
</protein>
<organism evidence="3 4">
    <name type="scientific">Candidatus Borkfalkia excrementavium</name>
    <dbReference type="NCBI Taxonomy" id="2838505"/>
    <lineage>
        <taxon>Bacteria</taxon>
        <taxon>Bacillati</taxon>
        <taxon>Bacillota</taxon>
        <taxon>Clostridia</taxon>
        <taxon>Christensenellales</taxon>
        <taxon>Christensenellaceae</taxon>
        <taxon>Candidatus Borkfalkia</taxon>
    </lineage>
</organism>
<reference evidence="3" key="2">
    <citation type="submission" date="2021-04" db="EMBL/GenBank/DDBJ databases">
        <authorList>
            <person name="Gilroy R."/>
        </authorList>
    </citation>
    <scope>NUCLEOTIDE SEQUENCE</scope>
    <source>
        <strain evidence="3">CHK199-9574</strain>
    </source>
</reference>
<proteinExistence type="predicted"/>
<dbReference type="InterPro" id="IPR037873">
    <property type="entry name" value="BamE-like"/>
</dbReference>
<evidence type="ECO:0000313" key="3">
    <source>
        <dbReference type="EMBL" id="HIY77967.1"/>
    </source>
</evidence>
<keyword evidence="2" id="KW-0812">Transmembrane</keyword>
<evidence type="ECO:0000256" key="2">
    <source>
        <dbReference type="SAM" id="Phobius"/>
    </source>
</evidence>
<name>A0A9D1Z8G5_9FIRM</name>
<reference evidence="3" key="1">
    <citation type="journal article" date="2021" name="PeerJ">
        <title>Extensive microbial diversity within the chicken gut microbiome revealed by metagenomics and culture.</title>
        <authorList>
            <person name="Gilroy R."/>
            <person name="Ravi A."/>
            <person name="Getino M."/>
            <person name="Pursley I."/>
            <person name="Horton D.L."/>
            <person name="Alikhan N.F."/>
            <person name="Baker D."/>
            <person name="Gharbi K."/>
            <person name="Hall N."/>
            <person name="Watson M."/>
            <person name="Adriaenssens E.M."/>
            <person name="Foster-Nyarko E."/>
            <person name="Jarju S."/>
            <person name="Secka A."/>
            <person name="Antonio M."/>
            <person name="Oren A."/>
            <person name="Chaudhuri R.R."/>
            <person name="La Ragione R."/>
            <person name="Hildebrand F."/>
            <person name="Pallen M.J."/>
        </authorList>
    </citation>
    <scope>NUCLEOTIDE SEQUENCE</scope>
    <source>
        <strain evidence="3">CHK199-9574</strain>
    </source>
</reference>
<evidence type="ECO:0000256" key="1">
    <source>
        <dbReference type="ARBA" id="ARBA00022729"/>
    </source>
</evidence>
<keyword evidence="1" id="KW-0732">Signal</keyword>
<dbReference type="Proteomes" id="UP000824135">
    <property type="component" value="Unassembled WGS sequence"/>
</dbReference>
<comment type="caution">
    <text evidence="3">The sequence shown here is derived from an EMBL/GenBank/DDBJ whole genome shotgun (WGS) entry which is preliminary data.</text>
</comment>
<dbReference type="Gene3D" id="3.30.1450.10">
    <property type="match status" value="1"/>
</dbReference>
<gene>
    <name evidence="3" type="ORF">H9728_02885</name>
</gene>
<keyword evidence="2" id="KW-1133">Transmembrane helix</keyword>
<sequence length="143" mass="16704">MIVYTIWNICLTYWMIWVESFRTAVLQNAFYYALAIISYGLYFSLLFFAIIQFINGKNMNKGFAKLKQGMSEKKVVSLLGEPDSVGIREDNTLTYHWFNDEGILKSFILFGIRKKEIRAVFRDGLLIEFEGKYIKIPQNKSAE</sequence>
<evidence type="ECO:0008006" key="5">
    <source>
        <dbReference type="Google" id="ProtNLM"/>
    </source>
</evidence>
<dbReference type="AlphaFoldDB" id="A0A9D1Z8G5"/>
<feature type="transmembrane region" description="Helical" evidence="2">
    <location>
        <begin position="29"/>
        <end position="51"/>
    </location>
</feature>